<organism evidence="1">
    <name type="scientific">freshwater metagenome</name>
    <dbReference type="NCBI Taxonomy" id="449393"/>
    <lineage>
        <taxon>unclassified sequences</taxon>
        <taxon>metagenomes</taxon>
        <taxon>ecological metagenomes</taxon>
    </lineage>
</organism>
<gene>
    <name evidence="1" type="ORF">UFOPK3564_03705</name>
</gene>
<dbReference type="EMBL" id="CAFBMK010000388">
    <property type="protein sequence ID" value="CAB4954996.1"/>
    <property type="molecule type" value="Genomic_DNA"/>
</dbReference>
<protein>
    <submittedName>
        <fullName evidence="1">Unannotated protein</fullName>
    </submittedName>
</protein>
<proteinExistence type="predicted"/>
<accession>A0A6J7KGI1</accession>
<evidence type="ECO:0000313" key="1">
    <source>
        <dbReference type="EMBL" id="CAB4954996.1"/>
    </source>
</evidence>
<reference evidence="1" key="1">
    <citation type="submission" date="2020-05" db="EMBL/GenBank/DDBJ databases">
        <authorList>
            <person name="Chiriac C."/>
            <person name="Salcher M."/>
            <person name="Ghai R."/>
            <person name="Kavagutti S V."/>
        </authorList>
    </citation>
    <scope>NUCLEOTIDE SEQUENCE</scope>
</reference>
<name>A0A6J7KGI1_9ZZZZ</name>
<dbReference type="AlphaFoldDB" id="A0A6J7KGI1"/>
<sequence length="103" mass="10955">MGDFGSFECSATSCDYASAQVDHGPGMLVERELRSCAACGGLTSVLTVRFGENGPEPASGRGRCPECGSQRLRKIDDSEDAADTLPCPRCASPLLWHSLGMWD</sequence>